<dbReference type="GO" id="GO:0016787">
    <property type="term" value="F:hydrolase activity"/>
    <property type="evidence" value="ECO:0007669"/>
    <property type="project" value="InterPro"/>
</dbReference>
<comment type="caution">
    <text evidence="3">The sequence shown here is derived from an EMBL/GenBank/DDBJ whole genome shotgun (WGS) entry which is preliminary data.</text>
</comment>
<reference evidence="3" key="1">
    <citation type="submission" date="2020-08" db="EMBL/GenBank/DDBJ databases">
        <title>Genome public.</title>
        <authorList>
            <person name="Liu C."/>
            <person name="Sun Q."/>
        </authorList>
    </citation>
    <scope>NUCLEOTIDE SEQUENCE</scope>
    <source>
        <strain evidence="3">NSJ-44</strain>
    </source>
</reference>
<dbReference type="EMBL" id="JACRSO010000001">
    <property type="protein sequence ID" value="MBC8528716.1"/>
    <property type="molecule type" value="Genomic_DNA"/>
</dbReference>
<dbReference type="RefSeq" id="WP_249284677.1">
    <property type="nucleotide sequence ID" value="NZ_JACRSO010000001.1"/>
</dbReference>
<protein>
    <submittedName>
        <fullName evidence="3">Amidohydrolase</fullName>
    </submittedName>
</protein>
<dbReference type="InterPro" id="IPR032466">
    <property type="entry name" value="Metal_Hydrolase"/>
</dbReference>
<evidence type="ECO:0000259" key="2">
    <source>
        <dbReference type="Pfam" id="PF04909"/>
    </source>
</evidence>
<keyword evidence="1" id="KW-0456">Lyase</keyword>
<dbReference type="PANTHER" id="PTHR21240">
    <property type="entry name" value="2-AMINO-3-CARBOXYLMUCONATE-6-SEMIALDEHYDE DECARBOXYLASE"/>
    <property type="match status" value="1"/>
</dbReference>
<sequence length="269" mass="31312">MKQVETYKIIDAHTHIFPEKIAIKASKNIGHFYDIPMRYDGMAHTLVESGRRIGVSKYLVCSTATKPEQVESINDFVESKCKQYPEFFGFATLHPAYPDIERELDRIAQKGLHGIKLHPDFQAFDIDAPEAITMYKAIAKRGLPILFHTGDDRYDYSAPKRLYHAMSEVPDMVSIAAHFGGYRRWEEADRYLHVPNVYFDTSSSLFKLSPEDARAMIAHMGEDRFFFGTDYPMWDHEEELARFMNLKLSREQNEKIFHQNFEKLFGIRV</sequence>
<evidence type="ECO:0000313" key="3">
    <source>
        <dbReference type="EMBL" id="MBC8528716.1"/>
    </source>
</evidence>
<dbReference type="InterPro" id="IPR032465">
    <property type="entry name" value="ACMSD"/>
</dbReference>
<dbReference type="AlphaFoldDB" id="A0A926D006"/>
<dbReference type="CDD" id="cd01292">
    <property type="entry name" value="metallo-dependent_hydrolases"/>
    <property type="match status" value="1"/>
</dbReference>
<dbReference type="SUPFAM" id="SSF51556">
    <property type="entry name" value="Metallo-dependent hydrolases"/>
    <property type="match status" value="1"/>
</dbReference>
<dbReference type="GO" id="GO:0016831">
    <property type="term" value="F:carboxy-lyase activity"/>
    <property type="evidence" value="ECO:0007669"/>
    <property type="project" value="InterPro"/>
</dbReference>
<gene>
    <name evidence="3" type="ORF">H8699_04590</name>
</gene>
<dbReference type="Proteomes" id="UP000654279">
    <property type="component" value="Unassembled WGS sequence"/>
</dbReference>
<accession>A0A926D006</accession>
<name>A0A926D006_9FIRM</name>
<dbReference type="GO" id="GO:0019748">
    <property type="term" value="P:secondary metabolic process"/>
    <property type="evidence" value="ECO:0007669"/>
    <property type="project" value="TreeGrafter"/>
</dbReference>
<dbReference type="Pfam" id="PF04909">
    <property type="entry name" value="Amidohydro_2"/>
    <property type="match status" value="1"/>
</dbReference>
<dbReference type="InterPro" id="IPR006680">
    <property type="entry name" value="Amidohydro-rel"/>
</dbReference>
<organism evidence="3 4">
    <name type="scientific">Luoshenia tenuis</name>
    <dbReference type="NCBI Taxonomy" id="2763654"/>
    <lineage>
        <taxon>Bacteria</taxon>
        <taxon>Bacillati</taxon>
        <taxon>Bacillota</taxon>
        <taxon>Clostridia</taxon>
        <taxon>Christensenellales</taxon>
        <taxon>Christensenellaceae</taxon>
        <taxon>Luoshenia</taxon>
    </lineage>
</organism>
<dbReference type="GO" id="GO:0005737">
    <property type="term" value="C:cytoplasm"/>
    <property type="evidence" value="ECO:0007669"/>
    <property type="project" value="TreeGrafter"/>
</dbReference>
<dbReference type="Gene3D" id="3.20.20.140">
    <property type="entry name" value="Metal-dependent hydrolases"/>
    <property type="match status" value="1"/>
</dbReference>
<keyword evidence="4" id="KW-1185">Reference proteome</keyword>
<proteinExistence type="predicted"/>
<dbReference type="PANTHER" id="PTHR21240:SF28">
    <property type="entry name" value="ISO-OROTATE DECARBOXYLASE (EUROFUNG)"/>
    <property type="match status" value="1"/>
</dbReference>
<feature type="domain" description="Amidohydrolase-related" evidence="2">
    <location>
        <begin position="10"/>
        <end position="267"/>
    </location>
</feature>
<evidence type="ECO:0000313" key="4">
    <source>
        <dbReference type="Proteomes" id="UP000654279"/>
    </source>
</evidence>
<evidence type="ECO:0000256" key="1">
    <source>
        <dbReference type="ARBA" id="ARBA00023239"/>
    </source>
</evidence>